<organism evidence="3 4">
    <name type="scientific">Verticiella sediminum</name>
    <dbReference type="NCBI Taxonomy" id="1247510"/>
    <lineage>
        <taxon>Bacteria</taxon>
        <taxon>Pseudomonadati</taxon>
        <taxon>Pseudomonadota</taxon>
        <taxon>Betaproteobacteria</taxon>
        <taxon>Burkholderiales</taxon>
        <taxon>Alcaligenaceae</taxon>
        <taxon>Verticiella</taxon>
    </lineage>
</organism>
<dbReference type="EMBL" id="VLTJ01000025">
    <property type="protein sequence ID" value="TSH94130.1"/>
    <property type="molecule type" value="Genomic_DNA"/>
</dbReference>
<sequence length="157" mass="16676">MNWLRHKSRSDLLGGGVVVLLGLGAIVEGSRYTIGTLARMGPGFFPVALGVLLVGLGILIALTADPVAEEDMEHDISGDPPDWRGWGCIIAGVIAFIFLGHVGGLVPATFALVLIAAMGDRDQKPLHALLLALGVTVVGTIIFSYFLQLQFPLFRWG</sequence>
<dbReference type="OrthoDB" id="8965982at2"/>
<evidence type="ECO:0000313" key="3">
    <source>
        <dbReference type="EMBL" id="TSH94130.1"/>
    </source>
</evidence>
<keyword evidence="1" id="KW-0812">Transmembrane</keyword>
<feature type="domain" description="DUF1468" evidence="2">
    <location>
        <begin position="15"/>
        <end position="152"/>
    </location>
</feature>
<feature type="transmembrane region" description="Helical" evidence="1">
    <location>
        <begin position="83"/>
        <end position="116"/>
    </location>
</feature>
<evidence type="ECO:0000259" key="2">
    <source>
        <dbReference type="Pfam" id="PF07331"/>
    </source>
</evidence>
<feature type="transmembrane region" description="Helical" evidence="1">
    <location>
        <begin position="12"/>
        <end position="32"/>
    </location>
</feature>
<evidence type="ECO:0000313" key="4">
    <source>
        <dbReference type="Proteomes" id="UP000318405"/>
    </source>
</evidence>
<reference evidence="3 4" key="1">
    <citation type="submission" date="2019-07" db="EMBL/GenBank/DDBJ databases">
        <title>Qingshengfaniella alkalisoli gen. nov., sp. nov., isolated from saline soil.</title>
        <authorList>
            <person name="Xu L."/>
            <person name="Huang X.-X."/>
            <person name="Sun J.-Q."/>
        </authorList>
    </citation>
    <scope>NUCLEOTIDE SEQUENCE [LARGE SCALE GENOMIC DNA]</scope>
    <source>
        <strain evidence="3 4">DSM 27279</strain>
    </source>
</reference>
<feature type="transmembrane region" description="Helical" evidence="1">
    <location>
        <begin position="44"/>
        <end position="63"/>
    </location>
</feature>
<accession>A0A556AMM0</accession>
<comment type="caution">
    <text evidence="3">The sequence shown here is derived from an EMBL/GenBank/DDBJ whole genome shotgun (WGS) entry which is preliminary data.</text>
</comment>
<proteinExistence type="predicted"/>
<dbReference type="Pfam" id="PF07331">
    <property type="entry name" value="TctB"/>
    <property type="match status" value="1"/>
</dbReference>
<evidence type="ECO:0000256" key="1">
    <source>
        <dbReference type="SAM" id="Phobius"/>
    </source>
</evidence>
<dbReference type="InterPro" id="IPR009936">
    <property type="entry name" value="DUF1468"/>
</dbReference>
<protein>
    <submittedName>
        <fullName evidence="3">Tripartite tricarboxylate transporter TctB family protein</fullName>
    </submittedName>
</protein>
<gene>
    <name evidence="3" type="ORF">FOZ76_12490</name>
</gene>
<keyword evidence="1" id="KW-1133">Transmembrane helix</keyword>
<dbReference type="RefSeq" id="WP_143948604.1">
    <property type="nucleotide sequence ID" value="NZ_BAABMB010000006.1"/>
</dbReference>
<dbReference type="AlphaFoldDB" id="A0A556AMM0"/>
<keyword evidence="1" id="KW-0472">Membrane</keyword>
<keyword evidence="4" id="KW-1185">Reference proteome</keyword>
<dbReference type="Proteomes" id="UP000318405">
    <property type="component" value="Unassembled WGS sequence"/>
</dbReference>
<feature type="transmembrane region" description="Helical" evidence="1">
    <location>
        <begin position="128"/>
        <end position="147"/>
    </location>
</feature>
<name>A0A556AMM0_9BURK</name>